<reference evidence="7" key="1">
    <citation type="journal article" date="2020" name="Plant Biotechnol. J.">
        <title>The pomegranate (Punica granatum L.) draft genome dissects genetic divergence between soft- and hard-seeded cultivars.</title>
        <authorList>
            <person name="Luo X."/>
            <person name="Li H."/>
            <person name="Wu Z."/>
            <person name="Yao W."/>
            <person name="Zhao P."/>
            <person name="Cao D."/>
            <person name="Yu H."/>
            <person name="Li K."/>
            <person name="Poudel K."/>
            <person name="Zhao D."/>
            <person name="Zhang F."/>
            <person name="Xia X."/>
            <person name="Chen L."/>
            <person name="Wang Q."/>
            <person name="Jing D."/>
            <person name="Cao S."/>
        </authorList>
    </citation>
    <scope>NUCLEOTIDE SEQUENCE [LARGE SCALE GENOMIC DNA]</scope>
</reference>
<evidence type="ECO:0000259" key="6">
    <source>
        <dbReference type="PROSITE" id="PS50966"/>
    </source>
</evidence>
<dbReference type="OrthoDB" id="125347at2759"/>
<feature type="region of interest" description="Disordered" evidence="5">
    <location>
        <begin position="130"/>
        <end position="252"/>
    </location>
</feature>
<feature type="domain" description="SWIM-type" evidence="6">
    <location>
        <begin position="727"/>
        <end position="769"/>
    </location>
</feature>
<evidence type="ECO:0000313" key="9">
    <source>
        <dbReference type="RefSeq" id="XP_031386497.1"/>
    </source>
</evidence>
<feature type="compositionally biased region" description="Polar residues" evidence="5">
    <location>
        <begin position="224"/>
        <end position="235"/>
    </location>
</feature>
<keyword evidence="3" id="KW-0862">Zinc</keyword>
<keyword evidence="7" id="KW-1185">Reference proteome</keyword>
<dbReference type="Pfam" id="PF10551">
    <property type="entry name" value="MULE"/>
    <property type="match status" value="1"/>
</dbReference>
<evidence type="ECO:0000256" key="4">
    <source>
        <dbReference type="PROSITE-ProRule" id="PRU00325"/>
    </source>
</evidence>
<dbReference type="SMART" id="SM00575">
    <property type="entry name" value="ZnF_PMZ"/>
    <property type="match status" value="1"/>
</dbReference>
<feature type="compositionally biased region" description="Basic residues" evidence="5">
    <location>
        <begin position="166"/>
        <end position="182"/>
    </location>
</feature>
<protein>
    <submittedName>
        <fullName evidence="8 9">Uncharacterized protein LOC116200000</fullName>
    </submittedName>
</protein>
<dbReference type="InterPro" id="IPR007527">
    <property type="entry name" value="Znf_SWIM"/>
</dbReference>
<dbReference type="SUPFAM" id="SSF54277">
    <property type="entry name" value="CAD &amp; PB1 domains"/>
    <property type="match status" value="1"/>
</dbReference>
<dbReference type="RefSeq" id="XP_031386497.1">
    <property type="nucleotide sequence ID" value="XM_031530637.1"/>
</dbReference>
<dbReference type="AlphaFoldDB" id="A0A6P8D4X4"/>
<evidence type="ECO:0000256" key="3">
    <source>
        <dbReference type="ARBA" id="ARBA00022833"/>
    </source>
</evidence>
<dbReference type="GeneID" id="116200000"/>
<dbReference type="RefSeq" id="XP_031386498.1">
    <property type="nucleotide sequence ID" value="XM_031530638.1"/>
</dbReference>
<proteinExistence type="predicted"/>
<dbReference type="GO" id="GO:0008270">
    <property type="term" value="F:zinc ion binding"/>
    <property type="evidence" value="ECO:0007669"/>
    <property type="project" value="UniProtKB-KW"/>
</dbReference>
<dbReference type="Pfam" id="PF03108">
    <property type="entry name" value="DBD_Tnp_Mut"/>
    <property type="match status" value="1"/>
</dbReference>
<feature type="region of interest" description="Disordered" evidence="5">
    <location>
        <begin position="807"/>
        <end position="843"/>
    </location>
</feature>
<dbReference type="PROSITE" id="PS50966">
    <property type="entry name" value="ZF_SWIM"/>
    <property type="match status" value="1"/>
</dbReference>
<evidence type="ECO:0000313" key="10">
    <source>
        <dbReference type="RefSeq" id="XP_031386498.1"/>
    </source>
</evidence>
<dbReference type="PANTHER" id="PTHR31973">
    <property type="entry name" value="POLYPROTEIN, PUTATIVE-RELATED"/>
    <property type="match status" value="1"/>
</dbReference>
<dbReference type="Proteomes" id="UP000515151">
    <property type="component" value="Chromosome 3"/>
</dbReference>
<reference evidence="8 9" key="2">
    <citation type="submission" date="2025-04" db="UniProtKB">
        <authorList>
            <consortium name="RefSeq"/>
        </authorList>
    </citation>
    <scope>IDENTIFICATION</scope>
    <source>
        <tissue evidence="8 9">Leaf</tissue>
    </source>
</reference>
<feature type="compositionally biased region" description="Basic and acidic residues" evidence="5">
    <location>
        <begin position="832"/>
        <end position="843"/>
    </location>
</feature>
<keyword evidence="2 4" id="KW-0863">Zinc-finger</keyword>
<dbReference type="InterPro" id="IPR006564">
    <property type="entry name" value="Znf_PMZ"/>
</dbReference>
<dbReference type="PANTHER" id="PTHR31973:SF149">
    <property type="entry name" value="SWIM-TYPE DOMAIN-CONTAINING PROTEIN"/>
    <property type="match status" value="1"/>
</dbReference>
<dbReference type="InterPro" id="IPR004332">
    <property type="entry name" value="Transposase_MuDR"/>
</dbReference>
<dbReference type="InterPro" id="IPR018289">
    <property type="entry name" value="MULE_transposase_dom"/>
</dbReference>
<keyword evidence="1" id="KW-0479">Metal-binding</keyword>
<evidence type="ECO:0000313" key="8">
    <source>
        <dbReference type="RefSeq" id="XP_031386496.1"/>
    </source>
</evidence>
<evidence type="ECO:0000256" key="5">
    <source>
        <dbReference type="SAM" id="MobiDB-lite"/>
    </source>
</evidence>
<dbReference type="RefSeq" id="XP_031386496.1">
    <property type="nucleotide sequence ID" value="XM_031530636.1"/>
</dbReference>
<name>A0A6P8D4X4_PUNGR</name>
<evidence type="ECO:0000313" key="7">
    <source>
        <dbReference type="Proteomes" id="UP000515151"/>
    </source>
</evidence>
<dbReference type="Pfam" id="PF04434">
    <property type="entry name" value="SWIM"/>
    <property type="match status" value="1"/>
</dbReference>
<accession>A0A6P8D4X4</accession>
<organism evidence="7 10">
    <name type="scientific">Punica granatum</name>
    <name type="common">Pomegranate</name>
    <dbReference type="NCBI Taxonomy" id="22663"/>
    <lineage>
        <taxon>Eukaryota</taxon>
        <taxon>Viridiplantae</taxon>
        <taxon>Streptophyta</taxon>
        <taxon>Embryophyta</taxon>
        <taxon>Tracheophyta</taxon>
        <taxon>Spermatophyta</taxon>
        <taxon>Magnoliopsida</taxon>
        <taxon>eudicotyledons</taxon>
        <taxon>Gunneridae</taxon>
        <taxon>Pentapetalae</taxon>
        <taxon>rosids</taxon>
        <taxon>malvids</taxon>
        <taxon>Myrtales</taxon>
        <taxon>Lythraceae</taxon>
        <taxon>Punica</taxon>
    </lineage>
</organism>
<dbReference type="SMART" id="SM00666">
    <property type="entry name" value="PB1"/>
    <property type="match status" value="1"/>
</dbReference>
<evidence type="ECO:0000256" key="2">
    <source>
        <dbReference type="ARBA" id="ARBA00022771"/>
    </source>
</evidence>
<sequence>MAKGKLILICQTGGEFTTNDDGSMLYNGGEAHAAEINGDTKFDDLKLKLAEMCDLEYKSLAVKYFLPQNKRILISMVSDRDLKRMYDFHGGSVTAEIYVSGQKGFDPQSVPNGAGNSAIKLAETVAAGRAENAASDVPSTLAAPVAPRRRAKAGDSTVSGAPNNRSRSRSAAAKRKTSKKSTAHADTEDPHPPNSPVTALPEPVEVDLSATPADTVKKRRRTASWRTGANGSLTIGSILDDGTEARESTPQVKRYTRKLYDSEDEDGDGRNIIPIEDVPGSEMVAAWKDAITGVGQEFKSVSEFREALQKYAIANRFGYRLKKNDTNRASGTCAIDGCSWKIHASWVQATETFTIKKMEESHTCGGASWKAAHPAKNWLVGIIKERLQDSPNHKPKEIARAIFRDFGLKLNYSQVWRGIEDAREQLQGSYKDAYSQLPWFCERVVEANPGSITEVVSSDEERFQRLFVCFHALVQGFQNACRPLLFLGATYLKSKYHEILLTASSLDGDDAVFPLAFAVVDTENDDNWRWFLEKLKSAVGPSRPLTFVADMEKGMEKPALELFENSHFGYSIFHLLESLKKNMRGPFHGDGRAALPGQLLAAAHALRLDRFTSYTEQMKRVSLKTYDWVMQTGPEHWATALFKGERFNYITSDVCEIYANWVEEIRELPILLKVSAISSKLIELVNSRRAISAEWSTRLTPSYEEKLREESSRALGLRVLFSTDTLFEVHDDSTQTHVVDLGKSECTCLSWKVTGLPCRHVIAVFNSTGRSFYDYCPLYFTVDSYRAAYAGLINPVPVNERNLIDEKDDSDAKNILPPNTPRPPSSQNKRVSRSDGKVKKREMTCSRCHGVGHNKATCKEPL</sequence>
<dbReference type="InterPro" id="IPR000270">
    <property type="entry name" value="PB1_dom"/>
</dbReference>
<evidence type="ECO:0000256" key="1">
    <source>
        <dbReference type="ARBA" id="ARBA00022723"/>
    </source>
</evidence>
<gene>
    <name evidence="8 9 10" type="primary">LOC116200000</name>
</gene>